<dbReference type="Proteomes" id="UP000645610">
    <property type="component" value="Unassembled WGS sequence"/>
</dbReference>
<comment type="caution">
    <text evidence="2">The sequence shown here is derived from an EMBL/GenBank/DDBJ whole genome shotgun (WGS) entry which is preliminary data.</text>
</comment>
<keyword evidence="3" id="KW-1185">Reference proteome</keyword>
<feature type="region of interest" description="Disordered" evidence="1">
    <location>
        <begin position="83"/>
        <end position="122"/>
    </location>
</feature>
<dbReference type="RefSeq" id="WP_196288889.1">
    <property type="nucleotide sequence ID" value="NZ_JADQDP010000009.1"/>
</dbReference>
<name>A0A931BIC9_9BACT</name>
<protein>
    <submittedName>
        <fullName evidence="2">Uncharacterized protein</fullName>
    </submittedName>
</protein>
<evidence type="ECO:0000256" key="1">
    <source>
        <dbReference type="SAM" id="MobiDB-lite"/>
    </source>
</evidence>
<dbReference type="AlphaFoldDB" id="A0A931BIC9"/>
<organism evidence="2 3">
    <name type="scientific">Hymenobacter properus</name>
    <dbReference type="NCBI Taxonomy" id="2791026"/>
    <lineage>
        <taxon>Bacteria</taxon>
        <taxon>Pseudomonadati</taxon>
        <taxon>Bacteroidota</taxon>
        <taxon>Cytophagia</taxon>
        <taxon>Cytophagales</taxon>
        <taxon>Hymenobacteraceae</taxon>
        <taxon>Hymenobacter</taxon>
    </lineage>
</organism>
<accession>A0A931BIC9</accession>
<feature type="compositionally biased region" description="Polar residues" evidence="1">
    <location>
        <begin position="98"/>
        <end position="107"/>
    </location>
</feature>
<proteinExistence type="predicted"/>
<reference evidence="2 3" key="1">
    <citation type="submission" date="2020-11" db="EMBL/GenBank/DDBJ databases">
        <authorList>
            <person name="Kim M.K."/>
        </authorList>
    </citation>
    <scope>NUCLEOTIDE SEQUENCE [LARGE SCALE GENOMIC DNA]</scope>
    <source>
        <strain evidence="2 3">BT439</strain>
    </source>
</reference>
<sequence>MRFGILILVVLALAALAALLWWRFKGPGKPAAPVAVLATRNHHSLRTFHYETAAATQAAGQAAASAEVGEALARLLSREDLAAPEPVHSAEKAEATLSADNAESTSDPGEADLEAPAEDTPRPASIRHAAGALASLLDVQEEAVVPAASAPEPAVEADEEPAAALFHNPLTAPAPTANDQANRAAEIALRQQRRARMSADAAAQRAALSGLFPGAGSPIPAAKPS</sequence>
<evidence type="ECO:0000313" key="3">
    <source>
        <dbReference type="Proteomes" id="UP000645610"/>
    </source>
</evidence>
<gene>
    <name evidence="2" type="ORF">I2I01_23015</name>
</gene>
<evidence type="ECO:0000313" key="2">
    <source>
        <dbReference type="EMBL" id="MBF9144534.1"/>
    </source>
</evidence>
<dbReference type="EMBL" id="JADQDP010000009">
    <property type="protein sequence ID" value="MBF9144534.1"/>
    <property type="molecule type" value="Genomic_DNA"/>
</dbReference>